<evidence type="ECO:0008006" key="7">
    <source>
        <dbReference type="Google" id="ProtNLM"/>
    </source>
</evidence>
<protein>
    <recommendedName>
        <fullName evidence="7">DnaK protein</fullName>
    </recommendedName>
</protein>
<dbReference type="Gene3D" id="3.90.640.10">
    <property type="entry name" value="Actin, Chain A, domain 4"/>
    <property type="match status" value="1"/>
</dbReference>
<evidence type="ECO:0000313" key="6">
    <source>
        <dbReference type="Proteomes" id="UP001470230"/>
    </source>
</evidence>
<dbReference type="Gene3D" id="3.30.420.40">
    <property type="match status" value="2"/>
</dbReference>
<dbReference type="PANTHER" id="PTHR45639:SF3">
    <property type="entry name" value="HYPOXIA UP-REGULATED PROTEIN 1"/>
    <property type="match status" value="1"/>
</dbReference>
<name>A0ABR2KED6_9EUKA</name>
<evidence type="ECO:0000256" key="4">
    <source>
        <dbReference type="SAM" id="MobiDB-lite"/>
    </source>
</evidence>
<keyword evidence="2" id="KW-0067">ATP-binding</keyword>
<comment type="caution">
    <text evidence="5">The sequence shown here is derived from an EMBL/GenBank/DDBJ whole genome shotgun (WGS) entry which is preliminary data.</text>
</comment>
<feature type="region of interest" description="Disordered" evidence="4">
    <location>
        <begin position="449"/>
        <end position="475"/>
    </location>
</feature>
<keyword evidence="3" id="KW-0143">Chaperone</keyword>
<evidence type="ECO:0000256" key="1">
    <source>
        <dbReference type="ARBA" id="ARBA00022741"/>
    </source>
</evidence>
<evidence type="ECO:0000256" key="2">
    <source>
        <dbReference type="ARBA" id="ARBA00022840"/>
    </source>
</evidence>
<accession>A0ABR2KED6</accession>
<dbReference type="PANTHER" id="PTHR45639">
    <property type="entry name" value="HSC70CB, ISOFORM G-RELATED"/>
    <property type="match status" value="1"/>
</dbReference>
<gene>
    <name evidence="5" type="ORF">M9Y10_033977</name>
</gene>
<dbReference type="InterPro" id="IPR043129">
    <property type="entry name" value="ATPase_NBD"/>
</dbReference>
<dbReference type="InterPro" id="IPR013126">
    <property type="entry name" value="Hsp_70_fam"/>
</dbReference>
<keyword evidence="6" id="KW-1185">Reference proteome</keyword>
<evidence type="ECO:0000256" key="3">
    <source>
        <dbReference type="ARBA" id="ARBA00023186"/>
    </source>
</evidence>
<proteinExistence type="predicted"/>
<dbReference type="SUPFAM" id="SSF53067">
    <property type="entry name" value="Actin-like ATPase domain"/>
    <property type="match status" value="1"/>
</dbReference>
<dbReference type="Proteomes" id="UP001470230">
    <property type="component" value="Unassembled WGS sequence"/>
</dbReference>
<sequence length="642" mass="72985">MFIFSLFFTFTYSKYASIDLGSQYIRISVSSISTELTMALNHQHQILTPSAIAFKMQDTPKDRHLTTEEGFNSTLKVGDDAIKYLKNHPESGTDRISYFLGRYKFTRNKGSNNPPIIANTTEMLSLILTKLFMDQQYAGLEGISVVLPRYYTLSQRESLTQSMYLARLPFLGIYDDDSAIIQLYYVKFAKKFLTLNKNKKKNVLFVDIGAAGIRAYRVEFFSYGGRYNQPAANQTSYIWSEKTGGFAFNSKLSKALKISEIKAQKRLINKKIDDNVIKSALKDEIQEIVRVIKEACNGEISEVQIFGSASRYLFIQDVIQKIFSNTTSNFDSKSDTLKILKQKIFGKNEDLESEINQKYINDSVQVLRNLPASESVAQGSLYYLHALLNQSQYKMVDINKVPIYTTSIECGGVLEDYCIRNKNCSDYLIMHSTICKKLLFIATDEAEDEDNQEFESQSSNPLKPRKKRENKNKVPDGCGQIIGQYSLTNISKFSYDLTDELNGILALDSPSPTVITAVWCANPLKEEFQEEIGKFNRDDEKCEDIEVKQTPLTDVDNKKKYEFVQAVLNGDDQKKMIGNLRSKIDLLLRTIQKSLEDVKSDGQVGEMISQARFAVESDVSVKEMREIVKKLENYCKSAGIKV</sequence>
<evidence type="ECO:0000313" key="5">
    <source>
        <dbReference type="EMBL" id="KAK8889231.1"/>
    </source>
</evidence>
<reference evidence="5 6" key="1">
    <citation type="submission" date="2024-04" db="EMBL/GenBank/DDBJ databases">
        <title>Tritrichomonas musculus Genome.</title>
        <authorList>
            <person name="Alves-Ferreira E."/>
            <person name="Grigg M."/>
            <person name="Lorenzi H."/>
            <person name="Galac M."/>
        </authorList>
    </citation>
    <scope>NUCLEOTIDE SEQUENCE [LARGE SCALE GENOMIC DNA]</scope>
    <source>
        <strain evidence="5 6">EAF2021</strain>
    </source>
</reference>
<dbReference type="Gene3D" id="3.30.30.30">
    <property type="match status" value="1"/>
</dbReference>
<dbReference type="EMBL" id="JAPFFF010000005">
    <property type="protein sequence ID" value="KAK8889231.1"/>
    <property type="molecule type" value="Genomic_DNA"/>
</dbReference>
<organism evidence="5 6">
    <name type="scientific">Tritrichomonas musculus</name>
    <dbReference type="NCBI Taxonomy" id="1915356"/>
    <lineage>
        <taxon>Eukaryota</taxon>
        <taxon>Metamonada</taxon>
        <taxon>Parabasalia</taxon>
        <taxon>Tritrichomonadida</taxon>
        <taxon>Tritrichomonadidae</taxon>
        <taxon>Tritrichomonas</taxon>
    </lineage>
</organism>
<keyword evidence="1" id="KW-0547">Nucleotide-binding</keyword>